<evidence type="ECO:0000256" key="8">
    <source>
        <dbReference type="SAM" id="MobiDB-lite"/>
    </source>
</evidence>
<comment type="catalytic activity">
    <reaction evidence="6 7">
        <text>(6S)-NADPHX + ATP = ADP + phosphate + NADPH + H(+)</text>
        <dbReference type="Rhea" id="RHEA:32231"/>
        <dbReference type="ChEBI" id="CHEBI:15378"/>
        <dbReference type="ChEBI" id="CHEBI:30616"/>
        <dbReference type="ChEBI" id="CHEBI:43474"/>
        <dbReference type="ChEBI" id="CHEBI:57783"/>
        <dbReference type="ChEBI" id="CHEBI:64076"/>
        <dbReference type="ChEBI" id="CHEBI:456216"/>
        <dbReference type="EC" id="4.2.1.93"/>
    </reaction>
</comment>
<evidence type="ECO:0000313" key="11">
    <source>
        <dbReference type="Proteomes" id="UP000246991"/>
    </source>
</evidence>
<feature type="binding site" evidence="7">
    <location>
        <begin position="132"/>
        <end position="136"/>
    </location>
    <ligand>
        <name>ATP</name>
        <dbReference type="ChEBI" id="CHEBI:30616"/>
    </ligand>
</feature>
<feature type="binding site" evidence="7">
    <location>
        <begin position="151"/>
        <end position="160"/>
    </location>
    <ligand>
        <name>ATP</name>
        <dbReference type="ChEBI" id="CHEBI:30616"/>
    </ligand>
</feature>
<protein>
    <recommendedName>
        <fullName evidence="7">ATP-dependent (S)-NAD(P)H-hydrate dehydratase</fullName>
        <ecNumber evidence="7">4.2.1.93</ecNumber>
    </recommendedName>
    <alternativeName>
        <fullName evidence="7">ATP-dependent NAD(P)HX dehydratase</fullName>
    </alternativeName>
</protein>
<keyword evidence="11" id="KW-1185">Reference proteome</keyword>
<feature type="binding site" evidence="7">
    <location>
        <position position="41"/>
    </location>
    <ligand>
        <name>(6S)-NADPHX</name>
        <dbReference type="ChEBI" id="CHEBI:64076"/>
    </ligand>
</feature>
<dbReference type="STRING" id="42249.A0A317SYB5"/>
<name>A0A317SYB5_9PEZI</name>
<dbReference type="Proteomes" id="UP000246991">
    <property type="component" value="Unassembled WGS sequence"/>
</dbReference>
<dbReference type="GO" id="GO:0046496">
    <property type="term" value="P:nicotinamide nucleotide metabolic process"/>
    <property type="evidence" value="ECO:0007669"/>
    <property type="project" value="UniProtKB-UniRule"/>
</dbReference>
<dbReference type="AlphaFoldDB" id="A0A317SYB5"/>
<evidence type="ECO:0000256" key="5">
    <source>
        <dbReference type="ARBA" id="ARBA00023239"/>
    </source>
</evidence>
<dbReference type="PROSITE" id="PS51383">
    <property type="entry name" value="YJEF_C_3"/>
    <property type="match status" value="1"/>
</dbReference>
<evidence type="ECO:0000256" key="7">
    <source>
        <dbReference type="HAMAP-Rule" id="MF_03157"/>
    </source>
</evidence>
<dbReference type="InterPro" id="IPR000631">
    <property type="entry name" value="CARKD"/>
</dbReference>
<dbReference type="PANTHER" id="PTHR12592:SF0">
    <property type="entry name" value="ATP-DEPENDENT (S)-NAD(P)H-HYDRATE DEHYDRATASE"/>
    <property type="match status" value="1"/>
</dbReference>
<comment type="similarity">
    <text evidence="7">Belongs to the NnrD/CARKD family.</text>
</comment>
<dbReference type="EC" id="4.2.1.93" evidence="7"/>
<dbReference type="GO" id="GO:0016301">
    <property type="term" value="F:kinase activity"/>
    <property type="evidence" value="ECO:0007669"/>
    <property type="project" value="UniProtKB-KW"/>
</dbReference>
<reference evidence="10 11" key="1">
    <citation type="submission" date="2018-03" db="EMBL/GenBank/DDBJ databases">
        <title>Genomes of Pezizomycetes fungi and the evolution of truffles.</title>
        <authorList>
            <person name="Murat C."/>
            <person name="Payen T."/>
            <person name="Noel B."/>
            <person name="Kuo A."/>
            <person name="Martin F.M."/>
        </authorList>
    </citation>
    <scope>NUCLEOTIDE SEQUENCE [LARGE SCALE GENOMIC DNA]</scope>
    <source>
        <strain evidence="10">091103-1</strain>
    </source>
</reference>
<dbReference type="GO" id="GO:0005524">
    <property type="term" value="F:ATP binding"/>
    <property type="evidence" value="ECO:0007669"/>
    <property type="project" value="UniProtKB-KW"/>
</dbReference>
<dbReference type="EMBL" id="PYWC01000009">
    <property type="protein sequence ID" value="PWW79314.1"/>
    <property type="molecule type" value="Genomic_DNA"/>
</dbReference>
<feature type="binding site" evidence="7">
    <location>
        <position position="161"/>
    </location>
    <ligand>
        <name>(6S)-NADPHX</name>
        <dbReference type="ChEBI" id="CHEBI:64076"/>
    </ligand>
</feature>
<dbReference type="HAMAP" id="MF_01965">
    <property type="entry name" value="NADHX_dehydratase"/>
    <property type="match status" value="1"/>
</dbReference>
<comment type="function">
    <text evidence="7">Catalyzes the dehydration of the S-form of NAD(P)HX at the expense of ATP, which is converted to ADP. Together with NAD(P)HX epimerase, which catalyzes the epimerization of the S- and R-forms, the enzyme allows the repair of both epimers of NAD(P)HX, a damaged form of NAD(P)H that is a result of enzymatic or heat-dependent hydration.</text>
</comment>
<evidence type="ECO:0000256" key="4">
    <source>
        <dbReference type="ARBA" id="ARBA00023027"/>
    </source>
</evidence>
<keyword evidence="4 7" id="KW-0520">NAD</keyword>
<dbReference type="Gene3D" id="3.40.1190.20">
    <property type="match status" value="1"/>
</dbReference>
<keyword evidence="2 7" id="KW-0067">ATP-binding</keyword>
<feature type="region of interest" description="Disordered" evidence="8">
    <location>
        <begin position="1"/>
        <end position="20"/>
    </location>
</feature>
<keyword evidence="5 7" id="KW-0456">Lyase</keyword>
<comment type="catalytic activity">
    <reaction evidence="7">
        <text>(6S)-NADHX + ATP = ADP + phosphate + NADH + H(+)</text>
        <dbReference type="Rhea" id="RHEA:19017"/>
        <dbReference type="ChEBI" id="CHEBI:15378"/>
        <dbReference type="ChEBI" id="CHEBI:30616"/>
        <dbReference type="ChEBI" id="CHEBI:43474"/>
        <dbReference type="ChEBI" id="CHEBI:57945"/>
        <dbReference type="ChEBI" id="CHEBI:64074"/>
        <dbReference type="ChEBI" id="CHEBI:456216"/>
        <dbReference type="EC" id="4.2.1.93"/>
    </reaction>
</comment>
<accession>A0A317SYB5</accession>
<keyword evidence="10" id="KW-0808">Transferase</keyword>
<keyword evidence="3" id="KW-0521">NADP</keyword>
<dbReference type="PANTHER" id="PTHR12592">
    <property type="entry name" value="ATP-DEPENDENT (S)-NAD(P)H-HYDRATE DEHYDRATASE FAMILY MEMBER"/>
    <property type="match status" value="1"/>
</dbReference>
<evidence type="ECO:0000313" key="10">
    <source>
        <dbReference type="EMBL" id="PWW79314.1"/>
    </source>
</evidence>
<comment type="subcellular location">
    <subcellularLocation>
        <location evidence="7">Cytoplasm</location>
    </subcellularLocation>
</comment>
<dbReference type="InterPro" id="IPR029056">
    <property type="entry name" value="Ribokinase-like"/>
</dbReference>
<feature type="domain" description="YjeF C-terminal" evidence="9">
    <location>
        <begin position="1"/>
        <end position="236"/>
    </location>
</feature>
<dbReference type="Pfam" id="PF01256">
    <property type="entry name" value="Carb_kinase"/>
    <property type="match status" value="1"/>
</dbReference>
<evidence type="ECO:0000256" key="1">
    <source>
        <dbReference type="ARBA" id="ARBA00022741"/>
    </source>
</evidence>
<sequence length="244" mass="26724">MVHPYMRQSHHAQEGMQSAEEISQRTIDLLERLHAIVIGPGLGRDTLMQDTAAKIIEAAKARNMPMVVDADGLFLVQNRPSIIKGYAKAILTPNRAEFARLCETMEVVPQGDETEVCAKLARAFGGVTIIQKGPKDHISNGKQTFICDLEGGLKRSGGQGDTLTGSLGTFLAWTRAYRERIWNHDNSLSDSELISLSAFGAAAVTRYCSRVAYAKKGRALQASDLSVEVGHAFKHLFETENPKL</sequence>
<comment type="cofactor">
    <cofactor evidence="7">
        <name>Mg(2+)</name>
        <dbReference type="ChEBI" id="CHEBI:18420"/>
    </cofactor>
</comment>
<keyword evidence="7" id="KW-0597">Phosphoprotein</keyword>
<dbReference type="CDD" id="cd01171">
    <property type="entry name" value="YXKO-related"/>
    <property type="match status" value="1"/>
</dbReference>
<dbReference type="GO" id="GO:0047453">
    <property type="term" value="F:ATP-dependent NAD(P)H-hydrate dehydratase activity"/>
    <property type="evidence" value="ECO:0007669"/>
    <property type="project" value="UniProtKB-UniRule"/>
</dbReference>
<evidence type="ECO:0000259" key="9">
    <source>
        <dbReference type="PROSITE" id="PS51383"/>
    </source>
</evidence>
<evidence type="ECO:0000256" key="2">
    <source>
        <dbReference type="ARBA" id="ARBA00022840"/>
    </source>
</evidence>
<keyword evidence="7" id="KW-0963">Cytoplasm</keyword>
<proteinExistence type="inferred from homology"/>
<dbReference type="InterPro" id="IPR017953">
    <property type="entry name" value="Carbohydrate_kinase_pred_CS"/>
</dbReference>
<keyword evidence="10" id="KW-0418">Kinase</keyword>
<gene>
    <name evidence="10" type="ORF">C7212DRAFT_154447</name>
</gene>
<dbReference type="SUPFAM" id="SSF53613">
    <property type="entry name" value="Ribokinase-like"/>
    <property type="match status" value="1"/>
</dbReference>
<feature type="binding site" evidence="7">
    <location>
        <begin position="94"/>
        <end position="100"/>
    </location>
    <ligand>
        <name>(6S)-NADPHX</name>
        <dbReference type="ChEBI" id="CHEBI:64076"/>
    </ligand>
</feature>
<dbReference type="PROSITE" id="PS01050">
    <property type="entry name" value="YJEF_C_2"/>
    <property type="match status" value="1"/>
</dbReference>
<comment type="caution">
    <text evidence="10">The sequence shown here is derived from an EMBL/GenBank/DDBJ whole genome shotgun (WGS) entry which is preliminary data.</text>
</comment>
<organism evidence="10 11">
    <name type="scientific">Tuber magnatum</name>
    <name type="common">white Piedmont truffle</name>
    <dbReference type="NCBI Taxonomy" id="42249"/>
    <lineage>
        <taxon>Eukaryota</taxon>
        <taxon>Fungi</taxon>
        <taxon>Dikarya</taxon>
        <taxon>Ascomycota</taxon>
        <taxon>Pezizomycotina</taxon>
        <taxon>Pezizomycetes</taxon>
        <taxon>Pezizales</taxon>
        <taxon>Tuberaceae</taxon>
        <taxon>Tuber</taxon>
    </lineage>
</organism>
<dbReference type="GO" id="GO:0110051">
    <property type="term" value="P:metabolite repair"/>
    <property type="evidence" value="ECO:0007669"/>
    <property type="project" value="TreeGrafter"/>
</dbReference>
<evidence type="ECO:0000256" key="6">
    <source>
        <dbReference type="ARBA" id="ARBA00047472"/>
    </source>
</evidence>
<dbReference type="GO" id="GO:0005737">
    <property type="term" value="C:cytoplasm"/>
    <property type="evidence" value="ECO:0007669"/>
    <property type="project" value="UniProtKB-SubCell"/>
</dbReference>
<keyword evidence="1 7" id="KW-0547">Nucleotide-binding</keyword>
<dbReference type="OrthoDB" id="8110916at2759"/>
<dbReference type="PROSITE" id="PS01049">
    <property type="entry name" value="YJEF_C_1"/>
    <property type="match status" value="1"/>
</dbReference>
<evidence type="ECO:0000256" key="3">
    <source>
        <dbReference type="ARBA" id="ARBA00022857"/>
    </source>
</evidence>